<gene>
    <name evidence="5" type="ORF">O0S08_35420</name>
</gene>
<dbReference type="InterPro" id="IPR036013">
    <property type="entry name" value="Band_7/SPFH_dom_sf"/>
</dbReference>
<dbReference type="PANTHER" id="PTHR23222">
    <property type="entry name" value="PROHIBITIN"/>
    <property type="match status" value="1"/>
</dbReference>
<dbReference type="InterPro" id="IPR001107">
    <property type="entry name" value="Band_7"/>
</dbReference>
<dbReference type="Gene3D" id="3.30.479.30">
    <property type="entry name" value="Band 7 domain"/>
    <property type="match status" value="1"/>
</dbReference>
<evidence type="ECO:0000259" key="4">
    <source>
        <dbReference type="Pfam" id="PF01145"/>
    </source>
</evidence>
<feature type="domain" description="Band 7" evidence="4">
    <location>
        <begin position="46"/>
        <end position="225"/>
    </location>
</feature>
<keyword evidence="2 3" id="KW-0472">Membrane</keyword>
<evidence type="ECO:0000313" key="6">
    <source>
        <dbReference type="Proteomes" id="UP001164459"/>
    </source>
</evidence>
<keyword evidence="3" id="KW-1133">Transmembrane helix</keyword>
<evidence type="ECO:0000256" key="1">
    <source>
        <dbReference type="ARBA" id="ARBA00004167"/>
    </source>
</evidence>
<reference evidence="5" key="1">
    <citation type="submission" date="2022-11" db="EMBL/GenBank/DDBJ databases">
        <title>Minimal conservation of predation-associated metabolite biosynthetic gene clusters underscores biosynthetic potential of Myxococcota including descriptions for ten novel species: Archangium lansinium sp. nov., Myxococcus landrumus sp. nov., Nannocystis bai.</title>
        <authorList>
            <person name="Ahearne A."/>
            <person name="Stevens C."/>
            <person name="Dowd S."/>
        </authorList>
    </citation>
    <scope>NUCLEOTIDE SEQUENCE</scope>
    <source>
        <strain evidence="5">Fl3</strain>
    </source>
</reference>
<evidence type="ECO:0000256" key="3">
    <source>
        <dbReference type="SAM" id="Phobius"/>
    </source>
</evidence>
<dbReference type="Pfam" id="PF01145">
    <property type="entry name" value="Band_7"/>
    <property type="match status" value="1"/>
</dbReference>
<proteinExistence type="predicted"/>
<accession>A0ABY7GX36</accession>
<feature type="transmembrane region" description="Helical" evidence="3">
    <location>
        <begin position="21"/>
        <end position="40"/>
    </location>
</feature>
<dbReference type="SUPFAM" id="SSF117892">
    <property type="entry name" value="Band 7/SPFH domain"/>
    <property type="match status" value="1"/>
</dbReference>
<organism evidence="5 6">
    <name type="scientific">Nannocystis punicea</name>
    <dbReference type="NCBI Taxonomy" id="2995304"/>
    <lineage>
        <taxon>Bacteria</taxon>
        <taxon>Pseudomonadati</taxon>
        <taxon>Myxococcota</taxon>
        <taxon>Polyangia</taxon>
        <taxon>Nannocystales</taxon>
        <taxon>Nannocystaceae</taxon>
        <taxon>Nannocystis</taxon>
    </lineage>
</organism>
<dbReference type="InterPro" id="IPR000163">
    <property type="entry name" value="Prohibitin"/>
</dbReference>
<keyword evidence="6" id="KW-1185">Reference proteome</keyword>
<protein>
    <submittedName>
        <fullName evidence="5">Prohibitin family protein</fullName>
    </submittedName>
</protein>
<keyword evidence="3" id="KW-0812">Transmembrane</keyword>
<dbReference type="PANTHER" id="PTHR23222:SF1">
    <property type="entry name" value="PROHIBITIN-2"/>
    <property type="match status" value="1"/>
</dbReference>
<evidence type="ECO:0000256" key="2">
    <source>
        <dbReference type="ARBA" id="ARBA00023136"/>
    </source>
</evidence>
<dbReference type="CDD" id="cd03401">
    <property type="entry name" value="SPFH_prohibitin"/>
    <property type="match status" value="1"/>
</dbReference>
<evidence type="ECO:0000313" key="5">
    <source>
        <dbReference type="EMBL" id="WAS91503.1"/>
    </source>
</evidence>
<dbReference type="Proteomes" id="UP001164459">
    <property type="component" value="Chromosome"/>
</dbReference>
<dbReference type="EMBL" id="CP114040">
    <property type="protein sequence ID" value="WAS91503.1"/>
    <property type="molecule type" value="Genomic_DNA"/>
</dbReference>
<dbReference type="RefSeq" id="WP_269033865.1">
    <property type="nucleotide sequence ID" value="NZ_CP114040.1"/>
</dbReference>
<sequence length="300" mass="33495">MAATTSSGRLKRLGLRLWRQLVWWTKTLLVVVLLVASFFFDDIVHEILPGHRAVLWKRFGGGTVTERSFAEGTLLTWPWDKLYVYDLRDLQSRPTTVVYAQDGLEITVNMSVRFHLLEADLPLFHKEIGPNFVDEVIVPETTSTLRKVLGNYTPEMIYAKDELGLLDELRRTLEKDLDPRFFALVSVLVLDLRLPEAVEAAIQAKLAEEQQMLSYKFRLEREELEKIRRTTEAEGIHEFEAVSGLSILKWRGIEATEKLATSANSKVILMGSGDGQLPVILGADAPAAPAAPGPGAGSAP</sequence>
<comment type="subcellular location">
    <subcellularLocation>
        <location evidence="1">Membrane</location>
        <topology evidence="1">Single-pass membrane protein</topology>
    </subcellularLocation>
</comment>
<name>A0ABY7GX36_9BACT</name>